<feature type="non-terminal residue" evidence="1">
    <location>
        <position position="1"/>
    </location>
</feature>
<sequence>TISANTVTEVPKINTGDISPSLSELQSKNPNKLKCRQNLAELYRQQQTLDDGKKAENDEVLKQIWNAFRQC</sequence>
<organism evidence="1 2">
    <name type="scientific">Orchesella cincta</name>
    <name type="common">Springtail</name>
    <name type="synonym">Podura cincta</name>
    <dbReference type="NCBI Taxonomy" id="48709"/>
    <lineage>
        <taxon>Eukaryota</taxon>
        <taxon>Metazoa</taxon>
        <taxon>Ecdysozoa</taxon>
        <taxon>Arthropoda</taxon>
        <taxon>Hexapoda</taxon>
        <taxon>Collembola</taxon>
        <taxon>Entomobryomorpha</taxon>
        <taxon>Entomobryoidea</taxon>
        <taxon>Orchesellidae</taxon>
        <taxon>Orchesellinae</taxon>
        <taxon>Orchesella</taxon>
    </lineage>
</organism>
<comment type="caution">
    <text evidence="1">The sequence shown here is derived from an EMBL/GenBank/DDBJ whole genome shotgun (WGS) entry which is preliminary data.</text>
</comment>
<reference evidence="1 2" key="1">
    <citation type="journal article" date="2016" name="Genome Biol. Evol.">
        <title>Gene Family Evolution Reflects Adaptation to Soil Environmental Stressors in the Genome of the Collembolan Orchesella cincta.</title>
        <authorList>
            <person name="Faddeeva-Vakhrusheva A."/>
            <person name="Derks M.F."/>
            <person name="Anvar S.Y."/>
            <person name="Agamennone V."/>
            <person name="Suring W."/>
            <person name="Smit S."/>
            <person name="van Straalen N.M."/>
            <person name="Roelofs D."/>
        </authorList>
    </citation>
    <scope>NUCLEOTIDE SEQUENCE [LARGE SCALE GENOMIC DNA]</scope>
    <source>
        <tissue evidence="1">Mixed pool</tissue>
    </source>
</reference>
<dbReference type="AlphaFoldDB" id="A0A1D2MPR0"/>
<evidence type="ECO:0000313" key="1">
    <source>
        <dbReference type="EMBL" id="ODM94804.1"/>
    </source>
</evidence>
<protein>
    <submittedName>
        <fullName evidence="1">Uncharacterized protein</fullName>
    </submittedName>
</protein>
<accession>A0A1D2MPR0</accession>
<name>A0A1D2MPR0_ORCCI</name>
<evidence type="ECO:0000313" key="2">
    <source>
        <dbReference type="Proteomes" id="UP000094527"/>
    </source>
</evidence>
<proteinExistence type="predicted"/>
<keyword evidence="2" id="KW-1185">Reference proteome</keyword>
<dbReference type="Proteomes" id="UP000094527">
    <property type="component" value="Unassembled WGS sequence"/>
</dbReference>
<dbReference type="EMBL" id="LJIJ01000748">
    <property type="protein sequence ID" value="ODM94804.1"/>
    <property type="molecule type" value="Genomic_DNA"/>
</dbReference>
<gene>
    <name evidence="1" type="ORF">Ocin01_11875</name>
</gene>